<proteinExistence type="predicted"/>
<evidence type="ECO:0000313" key="1">
    <source>
        <dbReference type="EMBL" id="AVM24232.1"/>
    </source>
</evidence>
<sequence>MSKANVKEDFVTVTFRGKDGKFYGEQRLSTAPINLSKGVGKIPRFPRKLEVVGEELKEEIAALAGSNEYLFEYNGTQILVNIAIEEGKVYIIEKIEKE</sequence>
<dbReference type="EMBL" id="CP027116">
    <property type="protein sequence ID" value="AVM24232.1"/>
    <property type="molecule type" value="Genomic_DNA"/>
</dbReference>
<protein>
    <submittedName>
        <fullName evidence="1">Uncharacterized protein</fullName>
    </submittedName>
</protein>
<accession>A0AAD0HMS8</accession>
<dbReference type="AlphaFoldDB" id="A0AAD0HMS8"/>
<evidence type="ECO:0000313" key="2">
    <source>
        <dbReference type="Proteomes" id="UP000264960"/>
    </source>
</evidence>
<gene>
    <name evidence="1" type="ORF">C5695_10425</name>
</gene>
<name>A0AAD0HMS8_BACPU</name>
<organism evidence="1 2">
    <name type="scientific">Bacillus pumilus</name>
    <name type="common">Bacillus mesentericus</name>
    <dbReference type="NCBI Taxonomy" id="1408"/>
    <lineage>
        <taxon>Bacteria</taxon>
        <taxon>Bacillati</taxon>
        <taxon>Bacillota</taxon>
        <taxon>Bacilli</taxon>
        <taxon>Bacillales</taxon>
        <taxon>Bacillaceae</taxon>
        <taxon>Bacillus</taxon>
    </lineage>
</organism>
<dbReference type="RefSeq" id="WP_117730663.1">
    <property type="nucleotide sequence ID" value="NZ_CP027116.1"/>
</dbReference>
<dbReference type="Proteomes" id="UP000264960">
    <property type="component" value="Chromosome"/>
</dbReference>
<reference evidence="1 2" key="1">
    <citation type="submission" date="2018-02" db="EMBL/GenBank/DDBJ databases">
        <title>The complete genome of two Bacillus pumilus strains from Cuatro Cienegas, Coahuila, Mexico.</title>
        <authorList>
            <person name="Zarza E."/>
            <person name="Alcaraz L.D."/>
            <person name="Aguilar-Salinas B."/>
            <person name="Islas A."/>
            <person name="Olmedo-Alvarez G."/>
        </authorList>
    </citation>
    <scope>NUCLEOTIDE SEQUENCE [LARGE SCALE GENOMIC DNA]</scope>
    <source>
        <strain evidence="1 2">145</strain>
    </source>
</reference>